<evidence type="ECO:0000313" key="2">
    <source>
        <dbReference type="EMBL" id="KAJ7741683.1"/>
    </source>
</evidence>
<protein>
    <submittedName>
        <fullName evidence="2">Uncharacterized protein</fullName>
    </submittedName>
</protein>
<dbReference type="AlphaFoldDB" id="A0AAD7N1G6"/>
<sequence length="566" mass="62949">MVLDATPSVTVTSIPSTCQFFGESSPLQYNYPNFSTNCMSRGKYMRCCLLDTLRRAARFGGMQLACSRSMLVPPAFSWNTYNHPSPRGVHLDLPFGLERITNVGIEAECPLCAVYALVKCTRVDFFPLRLRGGQEGTQTIDVLSAPVSCVAVTRRPCLGVGMPADSTRRTNGLQRVWIRDDISLNSRTEARRKTDNGFICRRASACRNRSGDRGASLRRRLRAGGTDDRNVHVRGQHNTSKKGRRHTFASVDNSCMSIVLARRLRWVYQFRRDEVPLRCELLINISDSAAHDTQLPRFAVVLPLTDRNPTLLYSFTKLCDILCPLSAQGLHRFPEERMNEWIRCLSGCGSGCFGDPSPSLGTFAGNTVTGGTGAASDRPQNITVSNFKTIIITLRRKGRLLSTADKISASTLRKIAQLTCRWLLDPWVQYPEWILLMSGSAERHTKMSCCEPARTGSYLVLASSSILLLATGEDEQPRRQYIATAYHQLWYITTAHRLNGTNNGLADCEFSSPSQKNSTGMESHNIATIGIHKIQNDLPMPLSSRRAAAQLQIRFSRTETIPFGLG</sequence>
<gene>
    <name evidence="2" type="ORF">B0H16DRAFT_1693960</name>
</gene>
<reference evidence="2" key="1">
    <citation type="submission" date="2023-03" db="EMBL/GenBank/DDBJ databases">
        <title>Massive genome expansion in bonnet fungi (Mycena s.s.) driven by repeated elements and novel gene families across ecological guilds.</title>
        <authorList>
            <consortium name="Lawrence Berkeley National Laboratory"/>
            <person name="Harder C.B."/>
            <person name="Miyauchi S."/>
            <person name="Viragh M."/>
            <person name="Kuo A."/>
            <person name="Thoen E."/>
            <person name="Andreopoulos B."/>
            <person name="Lu D."/>
            <person name="Skrede I."/>
            <person name="Drula E."/>
            <person name="Henrissat B."/>
            <person name="Morin E."/>
            <person name="Kohler A."/>
            <person name="Barry K."/>
            <person name="LaButti K."/>
            <person name="Morin E."/>
            <person name="Salamov A."/>
            <person name="Lipzen A."/>
            <person name="Mereny Z."/>
            <person name="Hegedus B."/>
            <person name="Baldrian P."/>
            <person name="Stursova M."/>
            <person name="Weitz H."/>
            <person name="Taylor A."/>
            <person name="Grigoriev I.V."/>
            <person name="Nagy L.G."/>
            <person name="Martin F."/>
            <person name="Kauserud H."/>
        </authorList>
    </citation>
    <scope>NUCLEOTIDE SEQUENCE</scope>
    <source>
        <strain evidence="2">CBHHK182m</strain>
    </source>
</reference>
<keyword evidence="3" id="KW-1185">Reference proteome</keyword>
<evidence type="ECO:0000256" key="1">
    <source>
        <dbReference type="SAM" id="MobiDB-lite"/>
    </source>
</evidence>
<organism evidence="2 3">
    <name type="scientific">Mycena metata</name>
    <dbReference type="NCBI Taxonomy" id="1033252"/>
    <lineage>
        <taxon>Eukaryota</taxon>
        <taxon>Fungi</taxon>
        <taxon>Dikarya</taxon>
        <taxon>Basidiomycota</taxon>
        <taxon>Agaricomycotina</taxon>
        <taxon>Agaricomycetes</taxon>
        <taxon>Agaricomycetidae</taxon>
        <taxon>Agaricales</taxon>
        <taxon>Marasmiineae</taxon>
        <taxon>Mycenaceae</taxon>
        <taxon>Mycena</taxon>
    </lineage>
</organism>
<dbReference type="Proteomes" id="UP001215598">
    <property type="component" value="Unassembled WGS sequence"/>
</dbReference>
<name>A0AAD7N1G6_9AGAR</name>
<feature type="compositionally biased region" description="Basic residues" evidence="1">
    <location>
        <begin position="232"/>
        <end position="245"/>
    </location>
</feature>
<accession>A0AAD7N1G6</accession>
<evidence type="ECO:0000313" key="3">
    <source>
        <dbReference type="Proteomes" id="UP001215598"/>
    </source>
</evidence>
<feature type="region of interest" description="Disordered" evidence="1">
    <location>
        <begin position="225"/>
        <end position="245"/>
    </location>
</feature>
<comment type="caution">
    <text evidence="2">The sequence shown here is derived from an EMBL/GenBank/DDBJ whole genome shotgun (WGS) entry which is preliminary data.</text>
</comment>
<dbReference type="EMBL" id="JARKIB010000098">
    <property type="protein sequence ID" value="KAJ7741683.1"/>
    <property type="molecule type" value="Genomic_DNA"/>
</dbReference>
<proteinExistence type="predicted"/>